<name>A0A9E2SEQ7_9BACT</name>
<keyword evidence="2" id="KW-1185">Reference proteome</keyword>
<dbReference type="Proteomes" id="UP000812270">
    <property type="component" value="Unassembled WGS sequence"/>
</dbReference>
<protein>
    <submittedName>
        <fullName evidence="1">Uncharacterized protein</fullName>
    </submittedName>
</protein>
<proteinExistence type="predicted"/>
<dbReference type="AlphaFoldDB" id="A0A9E2SEQ7"/>
<gene>
    <name evidence="1" type="ORF">KTO63_19180</name>
</gene>
<evidence type="ECO:0000313" key="1">
    <source>
        <dbReference type="EMBL" id="MBV4359300.1"/>
    </source>
</evidence>
<comment type="caution">
    <text evidence="1">The sequence shown here is derived from an EMBL/GenBank/DDBJ whole genome shotgun (WGS) entry which is preliminary data.</text>
</comment>
<organism evidence="1 2">
    <name type="scientific">Pinibacter aurantiacus</name>
    <dbReference type="NCBI Taxonomy" id="2851599"/>
    <lineage>
        <taxon>Bacteria</taxon>
        <taxon>Pseudomonadati</taxon>
        <taxon>Bacteroidota</taxon>
        <taxon>Chitinophagia</taxon>
        <taxon>Chitinophagales</taxon>
        <taxon>Chitinophagaceae</taxon>
        <taxon>Pinibacter</taxon>
    </lineage>
</organism>
<reference evidence="1" key="1">
    <citation type="submission" date="2021-06" db="EMBL/GenBank/DDBJ databases">
        <authorList>
            <person name="Huq M.A."/>
        </authorList>
    </citation>
    <scope>NUCLEOTIDE SEQUENCE</scope>
    <source>
        <strain evidence="1">MAH-26</strain>
    </source>
</reference>
<accession>A0A9E2SEQ7</accession>
<dbReference type="EMBL" id="JAHSPG010000015">
    <property type="protein sequence ID" value="MBV4359300.1"/>
    <property type="molecule type" value="Genomic_DNA"/>
</dbReference>
<sequence length="200" mass="23595">MKRCKIYQSKRRCSTHWQQAIGRLNPNKAQTMKRRIITLCYKKIIDANYSDEWCRNVFAATYQEFKMQAQFYNQQKKHTTYKQMIDDVSGANKLNFLVSAAIIDYLKELNDQVPDVLNNLGRSFLRFRNFQFEIIQSDITNSASHAVAIYFMSQPLIWHDTVGDQMITSENYNDDDCEMIINQFRLSENLGIYTLQTLEI</sequence>
<evidence type="ECO:0000313" key="2">
    <source>
        <dbReference type="Proteomes" id="UP000812270"/>
    </source>
</evidence>